<feature type="chain" id="PRO_5020391078" evidence="1">
    <location>
        <begin position="19"/>
        <end position="222"/>
    </location>
</feature>
<reference evidence="2 3" key="1">
    <citation type="submission" date="2019-03" db="EMBL/GenBank/DDBJ databases">
        <authorList>
            <person name="Kim M.K.M."/>
        </authorList>
    </citation>
    <scope>NUCLEOTIDE SEQUENCE [LARGE SCALE GENOMIC DNA]</scope>
    <source>
        <strain evidence="2 3">17J68-15</strain>
    </source>
</reference>
<organism evidence="2 3">
    <name type="scientific">Flaviaesturariibacter aridisoli</name>
    <dbReference type="NCBI Taxonomy" id="2545761"/>
    <lineage>
        <taxon>Bacteria</taxon>
        <taxon>Pseudomonadati</taxon>
        <taxon>Bacteroidota</taxon>
        <taxon>Chitinophagia</taxon>
        <taxon>Chitinophagales</taxon>
        <taxon>Chitinophagaceae</taxon>
        <taxon>Flaviaestuariibacter</taxon>
    </lineage>
</organism>
<dbReference type="Proteomes" id="UP000295164">
    <property type="component" value="Unassembled WGS sequence"/>
</dbReference>
<accession>A0A4R4E7D2</accession>
<dbReference type="EMBL" id="SKFH01000005">
    <property type="protein sequence ID" value="TCZ73625.1"/>
    <property type="molecule type" value="Genomic_DNA"/>
</dbReference>
<evidence type="ECO:0000313" key="2">
    <source>
        <dbReference type="EMBL" id="TCZ73625.1"/>
    </source>
</evidence>
<keyword evidence="1" id="KW-0732">Signal</keyword>
<feature type="signal peptide" evidence="1">
    <location>
        <begin position="1"/>
        <end position="18"/>
    </location>
</feature>
<dbReference type="InterPro" id="IPR032676">
    <property type="entry name" value="YkuD_2"/>
</dbReference>
<protein>
    <submittedName>
        <fullName evidence="2">Peptidase</fullName>
    </submittedName>
</protein>
<evidence type="ECO:0000313" key="3">
    <source>
        <dbReference type="Proteomes" id="UP000295164"/>
    </source>
</evidence>
<dbReference type="PANTHER" id="PTHR38477:SF1">
    <property type="entry name" value="MUREIN L,D-TRANSPEPTIDASE CATALYTIC DOMAIN FAMILY PROTEIN"/>
    <property type="match status" value="1"/>
</dbReference>
<dbReference type="AlphaFoldDB" id="A0A4R4E7D2"/>
<dbReference type="PANTHER" id="PTHR38477">
    <property type="entry name" value="HYPOTHETICAL EXPORTED PROTEIN"/>
    <property type="match status" value="1"/>
</dbReference>
<sequence length="222" mass="24056">MAKTLTACCLLLALTAAALYLRGRKSGAAALPEPATAIPAAPPRPAESAPERSALRARLHAQGLSGQVYAAAHGLSTRIAFLVDMSRHSGRRRFFIYDLRADSILSAGLVAHGSCNTDGLADAAFGNEPGCGCTSLGRYKVGYAYRGRFGTAFKLYGLDPGNSNAFRRYVVLHAYDCVPDEERYPVNICNSLGCPMVSYPFLDTATTYIRREKKPILLWIYK</sequence>
<name>A0A4R4E7D2_9BACT</name>
<dbReference type="RefSeq" id="WP_131851030.1">
    <property type="nucleotide sequence ID" value="NZ_SKFH01000005.1"/>
</dbReference>
<proteinExistence type="predicted"/>
<evidence type="ECO:0000256" key="1">
    <source>
        <dbReference type="SAM" id="SignalP"/>
    </source>
</evidence>
<comment type="caution">
    <text evidence="2">The sequence shown here is derived from an EMBL/GenBank/DDBJ whole genome shotgun (WGS) entry which is preliminary data.</text>
</comment>
<dbReference type="Pfam" id="PF13645">
    <property type="entry name" value="YkuD_2"/>
    <property type="match status" value="1"/>
</dbReference>
<dbReference type="OrthoDB" id="1247236at2"/>
<gene>
    <name evidence="2" type="ORF">E0486_04910</name>
</gene>
<keyword evidence="3" id="KW-1185">Reference proteome</keyword>